<dbReference type="Gene3D" id="1.50.10.20">
    <property type="match status" value="1"/>
</dbReference>
<reference evidence="1 2" key="1">
    <citation type="journal article" date="2019" name="Nat. Med.">
        <title>A library of human gut bacterial isolates paired with longitudinal multiomics data enables mechanistic microbiome research.</title>
        <authorList>
            <person name="Poyet M."/>
            <person name="Groussin M."/>
            <person name="Gibbons S.M."/>
            <person name="Avila-Pacheco J."/>
            <person name="Jiang X."/>
            <person name="Kearney S.M."/>
            <person name="Perrotta A.R."/>
            <person name="Berdy B."/>
            <person name="Zhao S."/>
            <person name="Lieberman T.D."/>
            <person name="Swanson P.K."/>
            <person name="Smith M."/>
            <person name="Roesemann S."/>
            <person name="Alexander J.E."/>
            <person name="Rich S.A."/>
            <person name="Livny J."/>
            <person name="Vlamakis H."/>
            <person name="Clish C."/>
            <person name="Bullock K."/>
            <person name="Deik A."/>
            <person name="Scott J."/>
            <person name="Pierce K.A."/>
            <person name="Xavier R.J."/>
            <person name="Alm E.J."/>
        </authorList>
    </citation>
    <scope>NUCLEOTIDE SEQUENCE [LARGE SCALE GENOMIC DNA]</scope>
    <source>
        <strain evidence="1 2">BIOML-A6</strain>
    </source>
</reference>
<dbReference type="GeneID" id="66310182"/>
<dbReference type="EMBL" id="VVYV01000040">
    <property type="protein sequence ID" value="KAA5414533.1"/>
    <property type="molecule type" value="Genomic_DNA"/>
</dbReference>
<dbReference type="RefSeq" id="WP_007215284.1">
    <property type="nucleotide sequence ID" value="NZ_CABMLT010000008.1"/>
</dbReference>
<evidence type="ECO:0000313" key="1">
    <source>
        <dbReference type="EMBL" id="KAA5414533.1"/>
    </source>
</evidence>
<accession>A0A108TDN7</accession>
<dbReference type="InterPro" id="IPR012669">
    <property type="entry name" value="Pectate_lyase"/>
</dbReference>
<dbReference type="AlphaFoldDB" id="A0A108TDN7"/>
<comment type="caution">
    <text evidence="1">The sequence shown here is derived from an EMBL/GenBank/DDBJ whole genome shotgun (WGS) entry which is preliminary data.</text>
</comment>
<sequence>MKKRQTFSLLFSCLLLSGTYGQTKKEQQVLQVMKTATQYMMDVASYKGGFVWSYLPDMSRTWGEMEANRTMAWIQPPGTPAVGHLMLDAYHATHDEYYYQCAEKIANALIWGQLPCGGWNYMFDFAGENSIRQWYATIGKNAWRLEEFQHYYGNATFDDEGTMQAAKFLLRLYVEKYDPAYRAPLEKTIRFVLESQYPIGGWPQRYPLKHDHPFHGKEDYSSFITLNDDVIPENIDFLIQCYQVLGMQDLKAPIMRALNCVLALQQGAPYAGWADQYTVTDLQPAHARSYEPRSVNTGTTAHMVMKMLDYYRLTGDSKFLSGIPAAIRFLESMKLPESEVKKWRRPVRENTILVPRFIDPESGTPLYVHRKGSNVKNGVYYVDQNIEKTIGHYSSAAYINIDALKEAYARTLTLSKEEVTKDSPLVQDTCISLKKFYYQSHHRYGRKETSAEVLIKSLTKEGYWLSPIKQISNSYKPAPEMPASEDIRYMETMVGDEYDTSPYTPEKEVMGISTGAFIENMTVLMGELSK</sequence>
<proteinExistence type="predicted"/>
<keyword evidence="1" id="KW-0456">Lyase</keyword>
<name>A0A108TDN7_9BACE</name>
<gene>
    <name evidence="1" type="ORF">F2Y81_19965</name>
</gene>
<dbReference type="SUPFAM" id="SSF81853">
    <property type="entry name" value="Family 10 polysaccharide lyase"/>
    <property type="match status" value="1"/>
</dbReference>
<dbReference type="Proteomes" id="UP000448877">
    <property type="component" value="Unassembled WGS sequence"/>
</dbReference>
<protein>
    <submittedName>
        <fullName evidence="1">Pectate lyase</fullName>
    </submittedName>
</protein>
<dbReference type="Pfam" id="PF09492">
    <property type="entry name" value="Pec_lyase"/>
    <property type="match status" value="1"/>
</dbReference>
<organism evidence="1 2">
    <name type="scientific">Bacteroides cellulosilyticus</name>
    <dbReference type="NCBI Taxonomy" id="246787"/>
    <lineage>
        <taxon>Bacteria</taxon>
        <taxon>Pseudomonadati</taxon>
        <taxon>Bacteroidota</taxon>
        <taxon>Bacteroidia</taxon>
        <taxon>Bacteroidales</taxon>
        <taxon>Bacteroidaceae</taxon>
        <taxon>Bacteroides</taxon>
    </lineage>
</organism>
<evidence type="ECO:0000313" key="2">
    <source>
        <dbReference type="Proteomes" id="UP000448877"/>
    </source>
</evidence>
<dbReference type="GO" id="GO:0016829">
    <property type="term" value="F:lyase activity"/>
    <property type="evidence" value="ECO:0007669"/>
    <property type="project" value="UniProtKB-KW"/>
</dbReference>